<name>A0A069B0F5_CLODI</name>
<reference evidence="1" key="1">
    <citation type="submission" date="2014-07" db="EMBL/GenBank/DDBJ databases">
        <authorList>
            <person name="Monot Marc"/>
        </authorList>
    </citation>
    <scope>NUCLEOTIDE SEQUENCE</scope>
    <source>
        <strain evidence="1">7032989</strain>
    </source>
</reference>
<evidence type="ECO:0000313" key="1">
    <source>
        <dbReference type="EMBL" id="CDT68227.1"/>
    </source>
</evidence>
<dbReference type="AlphaFoldDB" id="A0A069B0F5"/>
<dbReference type="EMBL" id="LK933335">
    <property type="protein sequence ID" value="CDT68227.1"/>
    <property type="molecule type" value="Genomic_DNA"/>
</dbReference>
<gene>
    <name evidence="1" type="ORF">BN1095_6370001</name>
</gene>
<proteinExistence type="predicted"/>
<organism evidence="1">
    <name type="scientific">Clostridioides difficile</name>
    <name type="common">Peptoclostridium difficile</name>
    <dbReference type="NCBI Taxonomy" id="1496"/>
    <lineage>
        <taxon>Bacteria</taxon>
        <taxon>Bacillati</taxon>
        <taxon>Bacillota</taxon>
        <taxon>Clostridia</taxon>
        <taxon>Peptostreptococcales</taxon>
        <taxon>Peptostreptococcaceae</taxon>
        <taxon>Clostridioides</taxon>
    </lineage>
</organism>
<protein>
    <submittedName>
        <fullName evidence="1">Uncharacterized protein</fullName>
    </submittedName>
</protein>
<accession>A0A069B0F5</accession>
<sequence>MSGQTVECVQVGVPGCFDGLRIAALPCFVKFGFGHFYTFYIRIQFGFEECQVVRVGGFGNLTADIDTVSLCGTQVLGTRQNAGQRVCLFQLGGQILDLAVDAGKFGLTVLPGL</sequence>